<comment type="similarity">
    <text evidence="2">Belongs to the bacterial solute-binding protein 5 family.</text>
</comment>
<feature type="domain" description="Solute-binding protein family 5" evidence="4">
    <location>
        <begin position="77"/>
        <end position="443"/>
    </location>
</feature>
<dbReference type="Gene3D" id="3.40.190.10">
    <property type="entry name" value="Periplasmic binding protein-like II"/>
    <property type="match status" value="1"/>
</dbReference>
<comment type="caution">
    <text evidence="5">The sequence shown here is derived from an EMBL/GenBank/DDBJ whole genome shotgun (WGS) entry which is preliminary data.</text>
</comment>
<dbReference type="PANTHER" id="PTHR30290">
    <property type="entry name" value="PERIPLASMIC BINDING COMPONENT OF ABC TRANSPORTER"/>
    <property type="match status" value="1"/>
</dbReference>
<dbReference type="PIRSF" id="PIRSF002741">
    <property type="entry name" value="MppA"/>
    <property type="match status" value="1"/>
</dbReference>
<proteinExistence type="inferred from homology"/>
<feature type="signal peptide" evidence="3">
    <location>
        <begin position="1"/>
        <end position="25"/>
    </location>
</feature>
<dbReference type="Gene3D" id="3.10.105.10">
    <property type="entry name" value="Dipeptide-binding Protein, Domain 3"/>
    <property type="match status" value="1"/>
</dbReference>
<dbReference type="GO" id="GO:1904680">
    <property type="term" value="F:peptide transmembrane transporter activity"/>
    <property type="evidence" value="ECO:0007669"/>
    <property type="project" value="TreeGrafter"/>
</dbReference>
<keyword evidence="3" id="KW-0732">Signal</keyword>
<dbReference type="Gene3D" id="3.90.76.10">
    <property type="entry name" value="Dipeptide-binding Protein, Domain 1"/>
    <property type="match status" value="1"/>
</dbReference>
<gene>
    <name evidence="5" type="ORF">C5750_15185</name>
</gene>
<name>A0A2S9JGY4_9HYPH</name>
<evidence type="ECO:0000259" key="4">
    <source>
        <dbReference type="Pfam" id="PF00496"/>
    </source>
</evidence>
<dbReference type="InterPro" id="IPR000914">
    <property type="entry name" value="SBP_5_dom"/>
</dbReference>
<organism evidence="5 6">
    <name type="scientific">Phyllobacterium myrsinacearum</name>
    <dbReference type="NCBI Taxonomy" id="28101"/>
    <lineage>
        <taxon>Bacteria</taxon>
        <taxon>Pseudomonadati</taxon>
        <taxon>Pseudomonadota</taxon>
        <taxon>Alphaproteobacteria</taxon>
        <taxon>Hyphomicrobiales</taxon>
        <taxon>Phyllobacteriaceae</taxon>
        <taxon>Phyllobacterium</taxon>
    </lineage>
</organism>
<sequence length="533" mass="59501">MYKRFALQSTLAAMLLAGVAMSASAEEPRKGGTINFVAPYGSSFGTLDNQASPATQDEFVTKAIHRRLYAWDGNANKPVLDLATEVSASPDRLTYTYKLRQDAYFHNDKKMTADDIIDSYKRIMTPGKAYTGARYISAIKGASDYSDGKAKDIAGLKKIDDFTLEITFNEPVNPAFQLMQPSTVIYPSGEADKDSFKSHPIGLGPYKFAEYVPGSRLTVEKWDKFYGADKPHADKINIMIMGEASARDVAFRNKEVDVSVLGPAQYVAYKNDPELSKNILEVAEVYTRLVGFNTDFKPFQDKRVRQAINYAIDSDLIIKRLGKDKAYRAVSWLPLSSPAFDKAAKPYPYDPEKAKALLKEAGYPDGFEFELTATQNESWGLTIVEAIIPMLDKVGIKVKAKPVEAAVLSEVVPAGDFQSFMWSLESGPDPMTAMQCFYSKTSQSACNYYKFNNKDFDKLYEAALSAPTEEQKNDLLRQANNLLQDEAPVWFFNYNKAVMAYQPWLHGLQPNSAELAIQSYEQLWVDEGVPSGR</sequence>
<keyword evidence="6" id="KW-1185">Reference proteome</keyword>
<evidence type="ECO:0000256" key="2">
    <source>
        <dbReference type="ARBA" id="ARBA00005695"/>
    </source>
</evidence>
<evidence type="ECO:0000256" key="3">
    <source>
        <dbReference type="SAM" id="SignalP"/>
    </source>
</evidence>
<protein>
    <submittedName>
        <fullName evidence="5">ABC transporter substrate-binding protein</fullName>
    </submittedName>
</protein>
<dbReference type="PANTHER" id="PTHR30290:SF83">
    <property type="entry name" value="ABC TRANSPORTER SUBSTRATE-BINDING PROTEIN"/>
    <property type="match status" value="1"/>
</dbReference>
<dbReference type="Pfam" id="PF00496">
    <property type="entry name" value="SBP_bac_5"/>
    <property type="match status" value="1"/>
</dbReference>
<comment type="subcellular location">
    <subcellularLocation>
        <location evidence="1">Periplasm</location>
    </subcellularLocation>
</comment>
<dbReference type="GO" id="GO:0043190">
    <property type="term" value="C:ATP-binding cassette (ABC) transporter complex"/>
    <property type="evidence" value="ECO:0007669"/>
    <property type="project" value="InterPro"/>
</dbReference>
<accession>A0A2S9JGY4</accession>
<feature type="chain" id="PRO_5015722242" evidence="3">
    <location>
        <begin position="26"/>
        <end position="533"/>
    </location>
</feature>
<dbReference type="GO" id="GO:0030288">
    <property type="term" value="C:outer membrane-bounded periplasmic space"/>
    <property type="evidence" value="ECO:0007669"/>
    <property type="project" value="UniProtKB-ARBA"/>
</dbReference>
<evidence type="ECO:0000313" key="6">
    <source>
        <dbReference type="Proteomes" id="UP000238563"/>
    </source>
</evidence>
<dbReference type="RefSeq" id="WP_105734753.1">
    <property type="nucleotide sequence ID" value="NZ_PVBT01000004.1"/>
</dbReference>
<dbReference type="InterPro" id="IPR030678">
    <property type="entry name" value="Peptide/Ni-bd"/>
</dbReference>
<dbReference type="SUPFAM" id="SSF53850">
    <property type="entry name" value="Periplasmic binding protein-like II"/>
    <property type="match status" value="1"/>
</dbReference>
<evidence type="ECO:0000256" key="1">
    <source>
        <dbReference type="ARBA" id="ARBA00004418"/>
    </source>
</evidence>
<dbReference type="OrthoDB" id="9803988at2"/>
<evidence type="ECO:0000313" key="5">
    <source>
        <dbReference type="EMBL" id="PRD52243.1"/>
    </source>
</evidence>
<dbReference type="CDD" id="cd00995">
    <property type="entry name" value="PBP2_NikA_DppA_OppA_like"/>
    <property type="match status" value="1"/>
</dbReference>
<reference evidence="5 6" key="1">
    <citation type="submission" date="2018-02" db="EMBL/GenBank/DDBJ databases">
        <title>The draft genome of Phyllobacterium myrsinacearum DSM5892.</title>
        <authorList>
            <person name="Li L."/>
            <person name="Liu L."/>
            <person name="Zhang X."/>
            <person name="Wang T."/>
        </authorList>
    </citation>
    <scope>NUCLEOTIDE SEQUENCE [LARGE SCALE GENOMIC DNA]</scope>
    <source>
        <strain evidence="5 6">DSM 5892</strain>
    </source>
</reference>
<dbReference type="GO" id="GO:0015833">
    <property type="term" value="P:peptide transport"/>
    <property type="evidence" value="ECO:0007669"/>
    <property type="project" value="TreeGrafter"/>
</dbReference>
<dbReference type="InterPro" id="IPR039424">
    <property type="entry name" value="SBP_5"/>
</dbReference>
<dbReference type="AlphaFoldDB" id="A0A2S9JGY4"/>
<dbReference type="Proteomes" id="UP000238563">
    <property type="component" value="Unassembled WGS sequence"/>
</dbReference>
<dbReference type="EMBL" id="PVBT01000004">
    <property type="protein sequence ID" value="PRD52243.1"/>
    <property type="molecule type" value="Genomic_DNA"/>
</dbReference>